<accession>A0A139X8A4</accession>
<dbReference type="AlphaFoldDB" id="A0A139X8A4"/>
<dbReference type="PANTHER" id="PTHR36109:SF2">
    <property type="entry name" value="MEMBRANE PROTEIN"/>
    <property type="match status" value="1"/>
</dbReference>
<dbReference type="RefSeq" id="WP_017739795.1">
    <property type="nucleotide sequence ID" value="NZ_KQ976354.1"/>
</dbReference>
<dbReference type="EMBL" id="ANNX02000026">
    <property type="protein sequence ID" value="KYC40885.1"/>
    <property type="molecule type" value="Genomic_DNA"/>
</dbReference>
<organism evidence="2 3">
    <name type="scientific">Scytonema hofmannii PCC 7110</name>
    <dbReference type="NCBI Taxonomy" id="128403"/>
    <lineage>
        <taxon>Bacteria</taxon>
        <taxon>Bacillati</taxon>
        <taxon>Cyanobacteriota</taxon>
        <taxon>Cyanophyceae</taxon>
        <taxon>Nostocales</taxon>
        <taxon>Scytonemataceae</taxon>
        <taxon>Scytonema</taxon>
    </lineage>
</organism>
<dbReference type="STRING" id="128403.WA1_25025"/>
<keyword evidence="1" id="KW-1133">Transmembrane helix</keyword>
<comment type="caution">
    <text evidence="2">The sequence shown here is derived from an EMBL/GenBank/DDBJ whole genome shotgun (WGS) entry which is preliminary data.</text>
</comment>
<keyword evidence="3" id="KW-1185">Reference proteome</keyword>
<reference evidence="2 3" key="1">
    <citation type="journal article" date="2013" name="Genome Biol. Evol.">
        <title>Genomes of Stigonematalean cyanobacteria (subsection V) and the evolution of oxygenic photosynthesis from prokaryotes to plastids.</title>
        <authorList>
            <person name="Dagan T."/>
            <person name="Roettger M."/>
            <person name="Stucken K."/>
            <person name="Landan G."/>
            <person name="Koch R."/>
            <person name="Major P."/>
            <person name="Gould S.B."/>
            <person name="Goremykin V.V."/>
            <person name="Rippka R."/>
            <person name="Tandeau de Marsac N."/>
            <person name="Gugger M."/>
            <person name="Lockhart P.J."/>
            <person name="Allen J.F."/>
            <person name="Brune I."/>
            <person name="Maus I."/>
            <person name="Puhler A."/>
            <person name="Martin W.F."/>
        </authorList>
    </citation>
    <scope>NUCLEOTIDE SEQUENCE [LARGE SCALE GENOMIC DNA]</scope>
    <source>
        <strain evidence="2 3">PCC 7110</strain>
    </source>
</reference>
<dbReference type="PANTHER" id="PTHR36109">
    <property type="entry name" value="MEMBRANE PROTEIN-RELATED"/>
    <property type="match status" value="1"/>
</dbReference>
<name>A0A139X8A4_9CYAN</name>
<dbReference type="InterPro" id="IPR052948">
    <property type="entry name" value="Low_temp-induced_all0457"/>
</dbReference>
<evidence type="ECO:0000256" key="1">
    <source>
        <dbReference type="SAM" id="Phobius"/>
    </source>
</evidence>
<dbReference type="Proteomes" id="UP000076925">
    <property type="component" value="Unassembled WGS sequence"/>
</dbReference>
<evidence type="ECO:0000313" key="3">
    <source>
        <dbReference type="Proteomes" id="UP000076925"/>
    </source>
</evidence>
<proteinExistence type="predicted"/>
<gene>
    <name evidence="2" type="ORF">WA1_25025</name>
</gene>
<protein>
    <submittedName>
        <fullName evidence="2">Uncharacterized protein</fullName>
    </submittedName>
</protein>
<keyword evidence="1" id="KW-0812">Transmembrane</keyword>
<sequence length="170" mass="18061">MGKHICIGIFSTQTEAENAVLELQDVGLDVNNFSIFSKVFQTRDFFNWKNIAKKGATEIGCWGTVFGAVLGTIAGAEFLLIPAIAPIIVAGPIFGLLLGAIEGLALGVAVGASVGCLTGALFEELEIPMYENEIIAGKFALMTKGTLKEREKALQVLKDAGHKIHKVVTV</sequence>
<evidence type="ECO:0000313" key="2">
    <source>
        <dbReference type="EMBL" id="KYC40885.1"/>
    </source>
</evidence>
<keyword evidence="1" id="KW-0472">Membrane</keyword>
<dbReference type="OrthoDB" id="513088at2"/>
<feature type="transmembrane region" description="Helical" evidence="1">
    <location>
        <begin position="78"/>
        <end position="98"/>
    </location>
</feature>